<dbReference type="InterPro" id="IPR055185">
    <property type="entry name" value="C2CH-4th_BIRD-IDD"/>
</dbReference>
<dbReference type="InterPro" id="IPR036236">
    <property type="entry name" value="Znf_C2H2_sf"/>
</dbReference>
<evidence type="ECO:0000313" key="10">
    <source>
        <dbReference type="EMBL" id="CAK9320646.1"/>
    </source>
</evidence>
<evidence type="ECO:0000256" key="7">
    <source>
        <dbReference type="PROSITE-ProRule" id="PRU00042"/>
    </source>
</evidence>
<dbReference type="InterPro" id="IPR055186">
    <property type="entry name" value="C2H2-2nd_BIRD-IDD"/>
</dbReference>
<keyword evidence="5" id="KW-0805">Transcription regulation</keyword>
<organism evidence="10 11">
    <name type="scientific">Citrullus colocynthis</name>
    <name type="common">colocynth</name>
    <dbReference type="NCBI Taxonomy" id="252529"/>
    <lineage>
        <taxon>Eukaryota</taxon>
        <taxon>Viridiplantae</taxon>
        <taxon>Streptophyta</taxon>
        <taxon>Embryophyta</taxon>
        <taxon>Tracheophyta</taxon>
        <taxon>Spermatophyta</taxon>
        <taxon>Magnoliopsida</taxon>
        <taxon>eudicotyledons</taxon>
        <taxon>Gunneridae</taxon>
        <taxon>Pentapetalae</taxon>
        <taxon>rosids</taxon>
        <taxon>fabids</taxon>
        <taxon>Cucurbitales</taxon>
        <taxon>Cucurbitaceae</taxon>
        <taxon>Benincaseae</taxon>
        <taxon>Citrullus</taxon>
    </lineage>
</organism>
<dbReference type="Pfam" id="PF22996">
    <property type="entry name" value="C2H2-2nd_BIRD-IDD"/>
    <property type="match status" value="1"/>
</dbReference>
<gene>
    <name evidence="10" type="ORF">CITCOLO1_LOCUS12699</name>
</gene>
<evidence type="ECO:0000313" key="11">
    <source>
        <dbReference type="Proteomes" id="UP001642487"/>
    </source>
</evidence>
<name>A0ABP0YNN1_9ROSI</name>
<dbReference type="SMART" id="SM00355">
    <property type="entry name" value="ZnF_C2H2"/>
    <property type="match status" value="3"/>
</dbReference>
<keyword evidence="11" id="KW-1185">Reference proteome</keyword>
<dbReference type="Gene3D" id="3.30.160.60">
    <property type="entry name" value="Classic Zinc Finger"/>
    <property type="match status" value="2"/>
</dbReference>
<dbReference type="InterPro" id="IPR055187">
    <property type="entry name" value="C2CH-3rd_BIRD-IDD"/>
</dbReference>
<feature type="compositionally biased region" description="Pro residues" evidence="8">
    <location>
        <begin position="219"/>
        <end position="237"/>
    </location>
</feature>
<evidence type="ECO:0000256" key="5">
    <source>
        <dbReference type="ARBA" id="ARBA00023015"/>
    </source>
</evidence>
<dbReference type="PROSITE" id="PS00028">
    <property type="entry name" value="ZINC_FINGER_C2H2_1"/>
    <property type="match status" value="1"/>
</dbReference>
<dbReference type="Proteomes" id="UP001642487">
    <property type="component" value="Chromosome 4"/>
</dbReference>
<keyword evidence="4" id="KW-0862">Zinc</keyword>
<evidence type="ECO:0000256" key="4">
    <source>
        <dbReference type="ARBA" id="ARBA00022833"/>
    </source>
</evidence>
<proteinExistence type="predicted"/>
<feature type="region of interest" description="Disordered" evidence="8">
    <location>
        <begin position="264"/>
        <end position="289"/>
    </location>
</feature>
<evidence type="ECO:0000259" key="9">
    <source>
        <dbReference type="PROSITE" id="PS50157"/>
    </source>
</evidence>
<dbReference type="PROSITE" id="PS50157">
    <property type="entry name" value="ZINC_FINGER_C2H2_2"/>
    <property type="match status" value="1"/>
</dbReference>
<evidence type="ECO:0000256" key="6">
    <source>
        <dbReference type="ARBA" id="ARBA00023163"/>
    </source>
</evidence>
<protein>
    <recommendedName>
        <fullName evidence="9">C2H2-type domain-containing protein</fullName>
    </recommendedName>
</protein>
<keyword evidence="6" id="KW-0804">Transcription</keyword>
<dbReference type="PANTHER" id="PTHR10593">
    <property type="entry name" value="SERINE/THREONINE-PROTEIN KINASE RIO"/>
    <property type="match status" value="1"/>
</dbReference>
<reference evidence="10 11" key="1">
    <citation type="submission" date="2024-03" db="EMBL/GenBank/DDBJ databases">
        <authorList>
            <person name="Gkanogiannis A."/>
            <person name="Becerra Lopez-Lavalle L."/>
        </authorList>
    </citation>
    <scope>NUCLEOTIDE SEQUENCE [LARGE SCALE GENOMIC DNA]</scope>
</reference>
<dbReference type="SUPFAM" id="SSF57667">
    <property type="entry name" value="beta-beta-alpha zinc fingers"/>
    <property type="match status" value="1"/>
</dbReference>
<dbReference type="InterPro" id="IPR013087">
    <property type="entry name" value="Znf_C2H2_type"/>
</dbReference>
<accession>A0ABP0YNN1</accession>
<keyword evidence="2" id="KW-0677">Repeat</keyword>
<feature type="region of interest" description="Disordered" evidence="8">
    <location>
        <begin position="1"/>
        <end position="39"/>
    </location>
</feature>
<dbReference type="InterPro" id="IPR031140">
    <property type="entry name" value="IDD1-16"/>
</dbReference>
<evidence type="ECO:0000256" key="2">
    <source>
        <dbReference type="ARBA" id="ARBA00022737"/>
    </source>
</evidence>
<evidence type="ECO:0000256" key="3">
    <source>
        <dbReference type="ARBA" id="ARBA00022771"/>
    </source>
</evidence>
<evidence type="ECO:0000256" key="8">
    <source>
        <dbReference type="SAM" id="MobiDB-lite"/>
    </source>
</evidence>
<feature type="domain" description="C2H2-type" evidence="9">
    <location>
        <begin position="56"/>
        <end position="78"/>
    </location>
</feature>
<feature type="compositionally biased region" description="Low complexity" evidence="8">
    <location>
        <begin position="272"/>
        <end position="286"/>
    </location>
</feature>
<sequence length="511" mass="53933">MPADVKDSSIASGEASVSFPGAKSATKKKRNLPGMPDPEAEVIALSPKSLLATNRFVCEICNKGFQRDQNLQLHRRGHNLPWKLRQRTSKEVKKKVYVCPEPSCVHHDPSRALGDLTGIKKHFCRKHGEKKWKCDKCSKKYAVQSDWKAHSKICGTREYKCDCGTLFSRRDSFITHRAFCDALAEESAKSQPKPVDSQPKPDLDANPDGDSQSAAVKPNPEPSPPPLPSSPPAPSPPQSTGEVTTVLPIPSQELSENPSQCIEEALGTPGLSGSSSSSKSASSNSSARTSGFAGLFTSSTMSTGIQPPRPPAFTDLMQGMACTDRSSDYAPSSTIEPISLCLAMNQGSSIFGTASQDLRQYTPTPPPAMSATALLQKAAQMGAAASNASLLRGLGLVSSSPLAAQQESLPWNHHHQRQVEPDGLSIAAGLGLGLPCDGNSGLKELMRGNHSMFAPKHTTLDFLGLGMAAGGSPNSGLAALITSVGSGVDIGITTRSYGGGDISGDDMNRSN</sequence>
<keyword evidence="3 7" id="KW-0863">Zinc-finger</keyword>
<feature type="region of interest" description="Disordered" evidence="8">
    <location>
        <begin position="185"/>
        <end position="244"/>
    </location>
</feature>
<keyword evidence="1" id="KW-0479">Metal-binding</keyword>
<dbReference type="Pfam" id="PF22992">
    <property type="entry name" value="C2CH-4th_BIRD-IDD"/>
    <property type="match status" value="1"/>
</dbReference>
<dbReference type="Pfam" id="PF22995">
    <property type="entry name" value="C2CH-3rd_BIRD-IDD"/>
    <property type="match status" value="1"/>
</dbReference>
<dbReference type="EMBL" id="OZ021738">
    <property type="protein sequence ID" value="CAK9320646.1"/>
    <property type="molecule type" value="Genomic_DNA"/>
</dbReference>
<evidence type="ECO:0000256" key="1">
    <source>
        <dbReference type="ARBA" id="ARBA00022723"/>
    </source>
</evidence>
<dbReference type="Pfam" id="PF00096">
    <property type="entry name" value="zf-C2H2"/>
    <property type="match status" value="1"/>
</dbReference>
<dbReference type="PANTHER" id="PTHR10593:SF188">
    <property type="entry name" value="ZINC FINGER PROTEIN GAI-ASSOCIATED FACTOR 1"/>
    <property type="match status" value="1"/>
</dbReference>